<keyword evidence="2" id="KW-0805">Transcription regulation</keyword>
<dbReference type="PANTHER" id="PTHR34269:SF11">
    <property type="entry name" value="B3 DOMAIN PROTEIN"/>
    <property type="match status" value="1"/>
</dbReference>
<feature type="domain" description="TF-B3" evidence="6">
    <location>
        <begin position="185"/>
        <end position="295"/>
    </location>
</feature>
<dbReference type="InterPro" id="IPR003340">
    <property type="entry name" value="B3_DNA-bd"/>
</dbReference>
<accession>A0A7N2L3Q6</accession>
<dbReference type="PANTHER" id="PTHR34269">
    <property type="entry name" value="TRANSCRIPTION FACTOR B3-DOMAIN FAMILY-RELATED"/>
    <property type="match status" value="1"/>
</dbReference>
<evidence type="ECO:0000313" key="7">
    <source>
        <dbReference type="EnsemblPlants" id="QL02p103065:mrna"/>
    </source>
</evidence>
<evidence type="ECO:0000256" key="5">
    <source>
        <dbReference type="ARBA" id="ARBA00023242"/>
    </source>
</evidence>
<reference evidence="7" key="2">
    <citation type="submission" date="2021-01" db="UniProtKB">
        <authorList>
            <consortium name="EnsemblPlants"/>
        </authorList>
    </citation>
    <scope>IDENTIFICATION</scope>
</reference>
<evidence type="ECO:0000256" key="2">
    <source>
        <dbReference type="ARBA" id="ARBA00023015"/>
    </source>
</evidence>
<evidence type="ECO:0000313" key="8">
    <source>
        <dbReference type="Proteomes" id="UP000594261"/>
    </source>
</evidence>
<dbReference type="Gene3D" id="2.40.330.10">
    <property type="entry name" value="DNA-binding pseudobarrel domain"/>
    <property type="match status" value="1"/>
</dbReference>
<dbReference type="InterPro" id="IPR051442">
    <property type="entry name" value="B3_domain"/>
</dbReference>
<dbReference type="EnsemblPlants" id="QL02p103065:mrna">
    <property type="protein sequence ID" value="QL02p103065:mrna"/>
    <property type="gene ID" value="QL02p103065"/>
</dbReference>
<dbReference type="AlphaFoldDB" id="A0A7N2L3Q6"/>
<dbReference type="GO" id="GO:0003677">
    <property type="term" value="F:DNA binding"/>
    <property type="evidence" value="ECO:0007669"/>
    <property type="project" value="UniProtKB-KW"/>
</dbReference>
<dbReference type="SUPFAM" id="SSF101936">
    <property type="entry name" value="DNA-binding pseudobarrel domain"/>
    <property type="match status" value="1"/>
</dbReference>
<dbReference type="CDD" id="cd10017">
    <property type="entry name" value="B3_DNA"/>
    <property type="match status" value="1"/>
</dbReference>
<sequence length="296" mass="33649">MPITNTTNMPIIWLEIRQLSKRLYNIYSNEEEEEAAMIPITQNLLQTLENQNTQNSTDLTLSCELHTELNANKCNEEEEEEEEEAMIPDDDGTQNLLQTLQNQNTQTLSCEFRTKREQKAVSTALTLFDKSWVSSNNKRKSTQKDEYATATATSVSHNIIVASNAQEEEGTSSMTALSAVSPWKITKTLTKSDIGSSSRLLLHQSLVRTHIMAFFSADSVKKIESNGLSVTVFDQDSKSDYELVFKKWPSSKSYVFNGKWHEDFVARRKLKVGDIIGLYWDPCHSKFNFCVLQTAH</sequence>
<protein>
    <recommendedName>
        <fullName evidence="6">TF-B3 domain-containing protein</fullName>
    </recommendedName>
</protein>
<dbReference type="InterPro" id="IPR015300">
    <property type="entry name" value="DNA-bd_pseudobarrel_sf"/>
</dbReference>
<keyword evidence="5" id="KW-0539">Nucleus</keyword>
<proteinExistence type="predicted"/>
<evidence type="ECO:0000259" key="6">
    <source>
        <dbReference type="SMART" id="SM01019"/>
    </source>
</evidence>
<keyword evidence="4" id="KW-0804">Transcription</keyword>
<dbReference type="Proteomes" id="UP000594261">
    <property type="component" value="Chromosome 2"/>
</dbReference>
<dbReference type="InParanoid" id="A0A7N2L3Q6"/>
<evidence type="ECO:0000256" key="3">
    <source>
        <dbReference type="ARBA" id="ARBA00023125"/>
    </source>
</evidence>
<evidence type="ECO:0000256" key="4">
    <source>
        <dbReference type="ARBA" id="ARBA00023163"/>
    </source>
</evidence>
<organism evidence="7 8">
    <name type="scientific">Quercus lobata</name>
    <name type="common">Valley oak</name>
    <dbReference type="NCBI Taxonomy" id="97700"/>
    <lineage>
        <taxon>Eukaryota</taxon>
        <taxon>Viridiplantae</taxon>
        <taxon>Streptophyta</taxon>
        <taxon>Embryophyta</taxon>
        <taxon>Tracheophyta</taxon>
        <taxon>Spermatophyta</taxon>
        <taxon>Magnoliopsida</taxon>
        <taxon>eudicotyledons</taxon>
        <taxon>Gunneridae</taxon>
        <taxon>Pentapetalae</taxon>
        <taxon>rosids</taxon>
        <taxon>fabids</taxon>
        <taxon>Fagales</taxon>
        <taxon>Fagaceae</taxon>
        <taxon>Quercus</taxon>
    </lineage>
</organism>
<keyword evidence="8" id="KW-1185">Reference proteome</keyword>
<comment type="subcellular location">
    <subcellularLocation>
        <location evidence="1">Nucleus</location>
    </subcellularLocation>
</comment>
<dbReference type="SMART" id="SM01019">
    <property type="entry name" value="B3"/>
    <property type="match status" value="1"/>
</dbReference>
<evidence type="ECO:0000256" key="1">
    <source>
        <dbReference type="ARBA" id="ARBA00004123"/>
    </source>
</evidence>
<keyword evidence="3" id="KW-0238">DNA-binding</keyword>
<reference evidence="8" key="1">
    <citation type="journal article" date="2016" name="G3 (Bethesda)">
        <title>First Draft Assembly and Annotation of the Genome of a California Endemic Oak Quercus lobata Nee (Fagaceae).</title>
        <authorList>
            <person name="Sork V.L."/>
            <person name="Fitz-Gibbon S.T."/>
            <person name="Puiu D."/>
            <person name="Crepeau M."/>
            <person name="Gugger P.F."/>
            <person name="Sherman R."/>
            <person name="Stevens K."/>
            <person name="Langley C.H."/>
            <person name="Pellegrini M."/>
            <person name="Salzberg S.L."/>
        </authorList>
    </citation>
    <scope>NUCLEOTIDE SEQUENCE [LARGE SCALE GENOMIC DNA]</scope>
    <source>
        <strain evidence="8">cv. SW786</strain>
    </source>
</reference>
<name>A0A7N2L3Q6_QUELO</name>
<dbReference type="Gramene" id="QL02p103065:mrna">
    <property type="protein sequence ID" value="QL02p103065:mrna"/>
    <property type="gene ID" value="QL02p103065"/>
</dbReference>
<dbReference type="GO" id="GO:0005634">
    <property type="term" value="C:nucleus"/>
    <property type="evidence" value="ECO:0007669"/>
    <property type="project" value="UniProtKB-SubCell"/>
</dbReference>